<evidence type="ECO:0000313" key="2">
    <source>
        <dbReference type="Proteomes" id="UP000230731"/>
    </source>
</evidence>
<reference evidence="2" key="1">
    <citation type="submission" date="2017-09" db="EMBL/GenBank/DDBJ databases">
        <title>Depth-based differentiation of microbial function through sediment-hosted aquifers and enrichment of novel symbionts in the deep terrestrial subsurface.</title>
        <authorList>
            <person name="Probst A.J."/>
            <person name="Ladd B."/>
            <person name="Jarett J.K."/>
            <person name="Geller-Mcgrath D.E."/>
            <person name="Sieber C.M.K."/>
            <person name="Emerson J.B."/>
            <person name="Anantharaman K."/>
            <person name="Thomas B.C."/>
            <person name="Malmstrom R."/>
            <person name="Stieglmeier M."/>
            <person name="Klingl A."/>
            <person name="Woyke T."/>
            <person name="Ryan C.M."/>
            <person name="Banfield J.F."/>
        </authorList>
    </citation>
    <scope>NUCLEOTIDE SEQUENCE [LARGE SCALE GENOMIC DNA]</scope>
</reference>
<protein>
    <submittedName>
        <fullName evidence="1">Uncharacterized protein</fullName>
    </submittedName>
</protein>
<sequence length="59" mass="6569">MLRISALTLLPVRSALHRIHFKKAPPSLKEANPQKANLTAIEGGYGRNLDEFYSLFCAV</sequence>
<evidence type="ECO:0000313" key="1">
    <source>
        <dbReference type="EMBL" id="PIT98088.1"/>
    </source>
</evidence>
<dbReference type="AlphaFoldDB" id="A0A2M6WZ85"/>
<proteinExistence type="predicted"/>
<comment type="caution">
    <text evidence="1">The sequence shown here is derived from an EMBL/GenBank/DDBJ whole genome shotgun (WGS) entry which is preliminary data.</text>
</comment>
<dbReference type="EMBL" id="PEZP01000032">
    <property type="protein sequence ID" value="PIT98088.1"/>
    <property type="molecule type" value="Genomic_DNA"/>
</dbReference>
<accession>A0A2M6WZ85</accession>
<gene>
    <name evidence="1" type="ORF">COT71_02680</name>
</gene>
<name>A0A2M6WZ85_9BACT</name>
<organism evidence="1 2">
    <name type="scientific">Candidatus Andersenbacteria bacterium CG10_big_fil_rev_8_21_14_0_10_54_11</name>
    <dbReference type="NCBI Taxonomy" id="1974485"/>
    <lineage>
        <taxon>Bacteria</taxon>
        <taxon>Candidatus Anderseniibacteriota</taxon>
    </lineage>
</organism>
<dbReference type="Proteomes" id="UP000230731">
    <property type="component" value="Unassembled WGS sequence"/>
</dbReference>